<dbReference type="InterPro" id="IPR037516">
    <property type="entry name" value="Tripartite_DENN"/>
</dbReference>
<dbReference type="Pfam" id="PF00078">
    <property type="entry name" value="RVT_1"/>
    <property type="match status" value="1"/>
</dbReference>
<dbReference type="InterPro" id="IPR001194">
    <property type="entry name" value="cDENN_dom"/>
</dbReference>
<evidence type="ECO:0000256" key="4">
    <source>
        <dbReference type="SAM" id="MobiDB-lite"/>
    </source>
</evidence>
<feature type="repeat" description="WD" evidence="3">
    <location>
        <begin position="1682"/>
        <end position="1700"/>
    </location>
</feature>
<dbReference type="PROSITE" id="PS50211">
    <property type="entry name" value="DENN"/>
    <property type="match status" value="1"/>
</dbReference>
<keyword evidence="1 3" id="KW-0853">WD repeat</keyword>
<organism evidence="7">
    <name type="scientific">Fagus sylvatica</name>
    <name type="common">Beechnut</name>
    <dbReference type="NCBI Taxonomy" id="28930"/>
    <lineage>
        <taxon>Eukaryota</taxon>
        <taxon>Viridiplantae</taxon>
        <taxon>Streptophyta</taxon>
        <taxon>Embryophyta</taxon>
        <taxon>Tracheophyta</taxon>
        <taxon>Spermatophyta</taxon>
        <taxon>Magnoliopsida</taxon>
        <taxon>eudicotyledons</taxon>
        <taxon>Gunneridae</taxon>
        <taxon>Pentapetalae</taxon>
        <taxon>rosids</taxon>
        <taxon>fabids</taxon>
        <taxon>Fagales</taxon>
        <taxon>Fagaceae</taxon>
        <taxon>Fagus</taxon>
    </lineage>
</organism>
<dbReference type="InterPro" id="IPR036691">
    <property type="entry name" value="Endo/exonu/phosph_ase_sf"/>
</dbReference>
<feature type="domain" description="UDENN" evidence="5">
    <location>
        <begin position="1"/>
        <end position="189"/>
    </location>
</feature>
<dbReference type="SUPFAM" id="SSF50978">
    <property type="entry name" value="WD40 repeat-like"/>
    <property type="match status" value="2"/>
</dbReference>
<evidence type="ECO:0008006" key="8">
    <source>
        <dbReference type="Google" id="ProtNLM"/>
    </source>
</evidence>
<dbReference type="InterPro" id="IPR000477">
    <property type="entry name" value="RT_dom"/>
</dbReference>
<accession>A0A2N9HIM0</accession>
<dbReference type="FunFam" id="2.130.10.10:FF:000624">
    <property type="entry name" value="DENN domain and WD repeat-containing protein SCD1"/>
    <property type="match status" value="1"/>
</dbReference>
<keyword evidence="2" id="KW-0677">Repeat</keyword>
<dbReference type="GO" id="GO:0031410">
    <property type="term" value="C:cytoplasmic vesicle"/>
    <property type="evidence" value="ECO:0007669"/>
    <property type="project" value="TreeGrafter"/>
</dbReference>
<dbReference type="Gene3D" id="3.60.10.10">
    <property type="entry name" value="Endonuclease/exonuclease/phosphatase"/>
    <property type="match status" value="1"/>
</dbReference>
<dbReference type="Pfam" id="PF13966">
    <property type="entry name" value="zf-RVT"/>
    <property type="match status" value="2"/>
</dbReference>
<dbReference type="FunFam" id="2.130.10.10:FF:000360">
    <property type="entry name" value="DENN domain and WD repeat-containing protein SCD1"/>
    <property type="match status" value="1"/>
</dbReference>
<dbReference type="InterPro" id="IPR043502">
    <property type="entry name" value="DNA/RNA_pol_sf"/>
</dbReference>
<dbReference type="SMART" id="SM00320">
    <property type="entry name" value="WD40"/>
    <property type="match status" value="8"/>
</dbReference>
<feature type="repeat" description="WD" evidence="3">
    <location>
        <begin position="1797"/>
        <end position="1834"/>
    </location>
</feature>
<evidence type="ECO:0000256" key="3">
    <source>
        <dbReference type="PROSITE-ProRule" id="PRU00221"/>
    </source>
</evidence>
<feature type="repeat" description="WD" evidence="3">
    <location>
        <begin position="1752"/>
        <end position="1792"/>
    </location>
</feature>
<evidence type="ECO:0000256" key="1">
    <source>
        <dbReference type="ARBA" id="ARBA00022574"/>
    </source>
</evidence>
<evidence type="ECO:0000259" key="6">
    <source>
        <dbReference type="PROSITE" id="PS50878"/>
    </source>
</evidence>
<evidence type="ECO:0000313" key="7">
    <source>
        <dbReference type="EMBL" id="SPD12052.1"/>
    </source>
</evidence>
<dbReference type="PROSITE" id="PS50878">
    <property type="entry name" value="RT_POL"/>
    <property type="match status" value="1"/>
</dbReference>
<feature type="domain" description="Reverse transcriptase" evidence="6">
    <location>
        <begin position="745"/>
        <end position="1025"/>
    </location>
</feature>
<dbReference type="InterPro" id="IPR036322">
    <property type="entry name" value="WD40_repeat_dom_sf"/>
</dbReference>
<dbReference type="InterPro" id="IPR051696">
    <property type="entry name" value="DENN_Domain_GEFs"/>
</dbReference>
<feature type="region of interest" description="Disordered" evidence="4">
    <location>
        <begin position="1615"/>
        <end position="1646"/>
    </location>
</feature>
<feature type="repeat" description="WD" evidence="3">
    <location>
        <begin position="1835"/>
        <end position="1874"/>
    </location>
</feature>
<dbReference type="InterPro" id="IPR001680">
    <property type="entry name" value="WD40_rpt"/>
</dbReference>
<evidence type="ECO:0000256" key="2">
    <source>
        <dbReference type="ARBA" id="ARBA00022737"/>
    </source>
</evidence>
<dbReference type="SUPFAM" id="SSF56219">
    <property type="entry name" value="DNase I-like"/>
    <property type="match status" value="1"/>
</dbReference>
<dbReference type="SUPFAM" id="SSF56672">
    <property type="entry name" value="DNA/RNA polymerases"/>
    <property type="match status" value="1"/>
</dbReference>
<dbReference type="PROSITE" id="PS50082">
    <property type="entry name" value="WD_REPEATS_2"/>
    <property type="match status" value="5"/>
</dbReference>
<dbReference type="PANTHER" id="PTHR12296:SF21">
    <property type="entry name" value="DENN DOMAIN-CONTAINING PROTEIN 3"/>
    <property type="match status" value="1"/>
</dbReference>
<dbReference type="Gene3D" id="3.40.50.11500">
    <property type="match status" value="1"/>
</dbReference>
<dbReference type="GO" id="GO:0032483">
    <property type="term" value="P:regulation of Rab protein signal transduction"/>
    <property type="evidence" value="ECO:0007669"/>
    <property type="project" value="TreeGrafter"/>
</dbReference>
<dbReference type="Gene3D" id="2.130.10.10">
    <property type="entry name" value="YVTN repeat-like/Quinoprotein amine dehydrogenase"/>
    <property type="match status" value="2"/>
</dbReference>
<dbReference type="PROSITE" id="PS00678">
    <property type="entry name" value="WD_REPEATS_1"/>
    <property type="match status" value="2"/>
</dbReference>
<dbReference type="InterPro" id="IPR019775">
    <property type="entry name" value="WD40_repeat_CS"/>
</dbReference>
<protein>
    <recommendedName>
        <fullName evidence="8">Reverse transcriptase domain-containing protein</fullName>
    </recommendedName>
</protein>
<dbReference type="CDD" id="cd01650">
    <property type="entry name" value="RT_nLTR_like"/>
    <property type="match status" value="1"/>
</dbReference>
<feature type="compositionally biased region" description="Basic and acidic residues" evidence="4">
    <location>
        <begin position="1580"/>
        <end position="1590"/>
    </location>
</feature>
<feature type="repeat" description="WD" evidence="3">
    <location>
        <begin position="1712"/>
        <end position="1751"/>
    </location>
</feature>
<dbReference type="CDD" id="cd00200">
    <property type="entry name" value="WD40"/>
    <property type="match status" value="1"/>
</dbReference>
<dbReference type="Pfam" id="PF02141">
    <property type="entry name" value="DENN"/>
    <property type="match status" value="1"/>
</dbReference>
<sequence>MFVVLKHVYIPLLFFSGVDYIDAPTPYMMGLHSGVDTSYLAMDGVVVVELEYNRITTTEDIPPIPEPELSSLRGEIMKLLYPNVVGIDQMKTDICNSSEQLPIWGNKIWGEDHDLQLRLIFLKFFASLLSGYRNFIENSASRAFNTQAFLKKRSRSTNQPPEPMITQFLDSNGFLDYLDRGLGSGENNNNLLDKLQDAIGRGQNLISILPSSFIEPEIITISDPDVGISGSGAKYTYDRFPSNFRTEEQEEKRRQILAAASGAFDYSGKHTPSSPSMLAGKDPKAGSLSPMERAAERERMVLDIKVKLQLDHAIPRTSIMFQSPPPVQYLLDSHVPSREGTDAWWWRLTRSGVFDIRSLYTTLRGSHEVKFPWKIIWGVKAPRRVAYFVWSAAWGKILTCDNLMRGGYALVGWCCMCQCNGETMDHLLLHCPRAAALWSYVFRSDGIQLVLPDFIEDLNLVDLPWHGGRYTWCNGSSNPSMSRIDRVLLSSEWEEHYPDVIKKLLPKPISDHNPILLEVEGMTGGKRAFKFENMWLKDPDFVNKALKEDLKLWNKQVYGDVGLKRQQLECDLQSFDEKEASSFLTPEERVSHEACKSELEKLALLEEVSWRQKSRVLWLKEGDNNTKFFHQMANSHRHNNYMERVEVDGTVFEVESEVRAKVVQFYVSLYQKQESWRPTVDGLDFDMIYEEEQALLERKFDREEVLPVVKDLQGDKALGPDGFTMAFFQKCWSVLEEDIMGFFEEVHTYCKFERSLNASFIALIPKKQNATNIRDFRPISLIGSVYKLLSKVLANRLRGVLDQLISESQNSFIGGRKILDSVLIANECLDSRLKSSLPGIICKLDIERAYDHVHWGSLLYLLRRMGFGTKWCQWIEACISSVQFSVLVNGSPEGFFSNSRGIRQGDPLSPLLFLLIMEVLSRMLRKVELAGLIKGFRAGDNASEGLSISHLLFADDTILFCDADLDQLSYIRMVLSCFEAVMGLRVNMAKSEMVPVGEIGNIEMLADFLDCRVGSLPLAYLGMPMGASYKAVSVWDPILEKMERRLAGWKKLYLSKGGRLTLFKSTLSSLPTYFLSLFTIPDKVCTPKEKGRLGVRNLTLFNKALLGKWLWRFGLEEHHLWRRVLVAKYGVELGGWRTSRIRGPHGCGVWKGIMLGWDEYFQNIEFVVGLGNRIRFWQDKWCGDMALMDRFPTLYACSNHREEIDLVVEFFQLLASNTPTKDGSDGLRWKGRTDGVFAARSFYHVLNDGHGVPFPWKGIWAAKAPPWVSFFIWTATWGRILTCDNLMRRGYTMGLWLRLLKLGATDDPLSSFEYGTILALIESDAEGIGGSGFVECIREHIHSGWHCQLTEEQFIAVKELLKTAISRATSRNDVMTIRDALEVSAEMYKKDANHVSDYIQRHLISLSIWEELRTMNWIMVGKFCVSYAPDPEIQQCTLAFNWNLDFQPGNVNDGTSGHRGNLFLCLVIEGGDEVSLIRDEALFVQNEIELVRGLLWSANYASLVTVQLIVVASHMAGLGLPDTDAWYMIETIAEKNNSGYKQFIKLRGFLSHIQQLRVGYWGITSIKAQSMSSLGLPSPRSKDATDEHQQPAEASGRSWVQSMFSRETASRSNSFSRVRKWASDGGNSATNENETPRKQDLSAAGQKKIQTNVRILRGHSGAITALHCVTRREVWDLVGDREDAGFFISGSTDCSVKIWDPSLRGSELRATLKGHTRTVRAISSDRGKVVSGSDDHSVLVWDKQTTQLLEELKGHDGQVSCVRMLSGERVLTAAHDGTVKMWDVRTDTCVATVGRCSSAVLCMEYDDSTGILAAAGRDAVATIWDIRAGRQMHKLLGHTKWIRSIRMVGDTLITGSDDWTARTWSVNRGTCDAVLACHAGPILCVEYSPFDKGIITVMSLSGSTDGLLRFWESEEGGIRCMKNVTIHNAAILSISAGEHWLGIGAADNSMSLFHRPQERLGSFSSTGSKMAGWQLYRTPPRTVAVVRCVASDLERKRICSGGRNGLLRLWEATINI</sequence>
<dbReference type="InterPro" id="IPR015943">
    <property type="entry name" value="WD40/YVTN_repeat-like_dom_sf"/>
</dbReference>
<feature type="region of interest" description="Disordered" evidence="4">
    <location>
        <begin position="265"/>
        <end position="288"/>
    </location>
</feature>
<feature type="region of interest" description="Disordered" evidence="4">
    <location>
        <begin position="1574"/>
        <end position="1600"/>
    </location>
</feature>
<dbReference type="InterPro" id="IPR043153">
    <property type="entry name" value="DENN_C"/>
</dbReference>
<dbReference type="PROSITE" id="PS50294">
    <property type="entry name" value="WD_REPEATS_REGION"/>
    <property type="match status" value="2"/>
</dbReference>
<dbReference type="Pfam" id="PF00400">
    <property type="entry name" value="WD40"/>
    <property type="match status" value="5"/>
</dbReference>
<dbReference type="PANTHER" id="PTHR12296">
    <property type="entry name" value="DENN DOMAIN-CONTAINING PROTEIN 4"/>
    <property type="match status" value="1"/>
</dbReference>
<proteinExistence type="predicted"/>
<reference evidence="7" key="1">
    <citation type="submission" date="2018-02" db="EMBL/GenBank/DDBJ databases">
        <authorList>
            <person name="Cohen D.B."/>
            <person name="Kent A.D."/>
        </authorList>
    </citation>
    <scope>NUCLEOTIDE SEQUENCE</scope>
</reference>
<dbReference type="EMBL" id="OIVN01003557">
    <property type="protein sequence ID" value="SPD12052.1"/>
    <property type="molecule type" value="Genomic_DNA"/>
</dbReference>
<name>A0A2N9HIM0_FAGSY</name>
<gene>
    <name evidence="7" type="ORF">FSB_LOCUS39934</name>
</gene>
<dbReference type="InterPro" id="IPR005112">
    <property type="entry name" value="dDENN_dom"/>
</dbReference>
<evidence type="ECO:0000259" key="5">
    <source>
        <dbReference type="PROSITE" id="PS50211"/>
    </source>
</evidence>
<dbReference type="InterPro" id="IPR026960">
    <property type="entry name" value="RVT-Znf"/>
</dbReference>
<dbReference type="SMART" id="SM00801">
    <property type="entry name" value="dDENN"/>
    <property type="match status" value="1"/>
</dbReference>